<evidence type="ECO:0000313" key="6">
    <source>
        <dbReference type="Proteomes" id="UP000660262"/>
    </source>
</evidence>
<keyword evidence="6" id="KW-1185">Reference proteome</keyword>
<dbReference type="GO" id="GO:0003723">
    <property type="term" value="F:RNA binding"/>
    <property type="evidence" value="ECO:0007669"/>
    <property type="project" value="UniProtKB-UniRule"/>
</dbReference>
<dbReference type="InterPro" id="IPR012677">
    <property type="entry name" value="Nucleotide-bd_a/b_plait_sf"/>
</dbReference>
<feature type="region of interest" description="Disordered" evidence="3">
    <location>
        <begin position="345"/>
        <end position="476"/>
    </location>
</feature>
<evidence type="ECO:0000259" key="4">
    <source>
        <dbReference type="PROSITE" id="PS50102"/>
    </source>
</evidence>
<dbReference type="InterPro" id="IPR035979">
    <property type="entry name" value="RBD_domain_sf"/>
</dbReference>
<proteinExistence type="predicted"/>
<feature type="compositionally biased region" description="Pro residues" evidence="3">
    <location>
        <begin position="634"/>
        <end position="649"/>
    </location>
</feature>
<dbReference type="SMART" id="SM00360">
    <property type="entry name" value="RRM"/>
    <property type="match status" value="2"/>
</dbReference>
<feature type="region of interest" description="Disordered" evidence="3">
    <location>
        <begin position="227"/>
        <end position="253"/>
    </location>
</feature>
<gene>
    <name evidence="5" type="ORF">PPROV_000008300</name>
</gene>
<dbReference type="SUPFAM" id="SSF54928">
    <property type="entry name" value="RNA-binding domain, RBD"/>
    <property type="match status" value="2"/>
</dbReference>
<evidence type="ECO:0000256" key="3">
    <source>
        <dbReference type="SAM" id="MobiDB-lite"/>
    </source>
</evidence>
<keyword evidence="1 2" id="KW-0694">RNA-binding</keyword>
<protein>
    <recommendedName>
        <fullName evidence="4">RRM domain-containing protein</fullName>
    </recommendedName>
</protein>
<feature type="compositionally biased region" description="Pro residues" evidence="3">
    <location>
        <begin position="361"/>
        <end position="379"/>
    </location>
</feature>
<reference evidence="5" key="1">
    <citation type="submission" date="2020-10" db="EMBL/GenBank/DDBJ databases">
        <title>Unveiling of a novel bifunctional photoreceptor, Dualchrome1, isolated from a cosmopolitan green alga.</title>
        <authorList>
            <person name="Suzuki S."/>
            <person name="Kawachi M."/>
        </authorList>
    </citation>
    <scope>NUCLEOTIDE SEQUENCE</scope>
    <source>
        <strain evidence="5">NIES 2893</strain>
    </source>
</reference>
<dbReference type="Pfam" id="PF00076">
    <property type="entry name" value="RRM_1"/>
    <property type="match status" value="1"/>
</dbReference>
<feature type="compositionally biased region" description="Low complexity" evidence="3">
    <location>
        <begin position="345"/>
        <end position="360"/>
    </location>
</feature>
<dbReference type="OrthoDB" id="5577209at2759"/>
<dbReference type="Gene3D" id="3.30.70.330">
    <property type="match status" value="1"/>
</dbReference>
<dbReference type="Proteomes" id="UP000660262">
    <property type="component" value="Unassembled WGS sequence"/>
</dbReference>
<organism evidence="5 6">
    <name type="scientific">Pycnococcus provasolii</name>
    <dbReference type="NCBI Taxonomy" id="41880"/>
    <lineage>
        <taxon>Eukaryota</taxon>
        <taxon>Viridiplantae</taxon>
        <taxon>Chlorophyta</taxon>
        <taxon>Pseudoscourfieldiophyceae</taxon>
        <taxon>Pseudoscourfieldiales</taxon>
        <taxon>Pycnococcaceae</taxon>
        <taxon>Pycnococcus</taxon>
    </lineage>
</organism>
<dbReference type="PANTHER" id="PTHR23189">
    <property type="entry name" value="RNA RECOGNITION MOTIF-CONTAINING"/>
    <property type="match status" value="1"/>
</dbReference>
<feature type="compositionally biased region" description="Gly residues" evidence="3">
    <location>
        <begin position="243"/>
        <end position="253"/>
    </location>
</feature>
<dbReference type="AlphaFoldDB" id="A0A830H866"/>
<evidence type="ECO:0000256" key="2">
    <source>
        <dbReference type="PROSITE-ProRule" id="PRU00176"/>
    </source>
</evidence>
<dbReference type="EMBL" id="BNJQ01000001">
    <property type="protein sequence ID" value="GHP01327.1"/>
    <property type="molecule type" value="Genomic_DNA"/>
</dbReference>
<feature type="compositionally biased region" description="Pro residues" evidence="3">
    <location>
        <begin position="442"/>
        <end position="470"/>
    </location>
</feature>
<evidence type="ECO:0000313" key="5">
    <source>
        <dbReference type="EMBL" id="GHP01327.1"/>
    </source>
</evidence>
<name>A0A830H866_9CHLO</name>
<dbReference type="InterPro" id="IPR000504">
    <property type="entry name" value="RRM_dom"/>
</dbReference>
<sequence length="679" mass="72191">MDPSVSTLVSFSAVPPPVTVMFIGNAGRRANLTQLRELFKLSGEASVMDICAVRDKPFCFVAATRAGRGIGEMDGLDIGRVGDPQRLKVEFAKGEHPLRQVTVACDSFPVSETNAPRLVTILEDQFGLGKGAVEYCEVAAPVCKNRQPVLVPCKGPGAPTEEPPWTLRAVVVLKRLEDAKELLVKAKTTKVSLQQGEFDFIVQYAREEPMERANLIRPGDAANTFTPANTHLAGSKRQRDDGGGGGGGGGKGGVLKAPPSPVLYVMFPFGRCATEQELSAAMSSFGPIRLIRTLSGKSVAFVHFADTKCAEEALRAFRRYPLFNDPKIRIEFSKTNEADLHDLQPPQKQQQMHHGQQRMGGPPPPHGMPHGGPPPPLLHMPPMQHGGMYPPPHGGGHPPPATYAPHQPPAAHHMTPSNVGGPPHGMPPPMHARPPHAAAPAAPAPPPAPAASGYPPAPSMPPPPMPPPTVVQPTQEGQWTGKLTKSGELVCDVLVSDVPHAARSVMSPSLLSLDCASRMPWSSVETLLQRWRRGDSGHPPMTPTVMHVKAKDRDGLSAYSTFAYSLMERAIAGVVRVASSAPLRMGQSRADQERVIFILPPASDVLNALGLPSSTDNLLAVLPPEGAAGLAAAAPPPSSSAMAPPPTSMAPPQSKDDQAQRLMNTLELASKLLNYKNPS</sequence>
<feature type="region of interest" description="Disordered" evidence="3">
    <location>
        <begin position="629"/>
        <end position="658"/>
    </location>
</feature>
<evidence type="ECO:0000256" key="1">
    <source>
        <dbReference type="ARBA" id="ARBA00022884"/>
    </source>
</evidence>
<feature type="compositionally biased region" description="Pro residues" evidence="3">
    <location>
        <begin position="389"/>
        <end position="408"/>
    </location>
</feature>
<dbReference type="PROSITE" id="PS50102">
    <property type="entry name" value="RRM"/>
    <property type="match status" value="1"/>
</dbReference>
<comment type="caution">
    <text evidence="5">The sequence shown here is derived from an EMBL/GenBank/DDBJ whole genome shotgun (WGS) entry which is preliminary data.</text>
</comment>
<feature type="domain" description="RRM" evidence="4">
    <location>
        <begin position="260"/>
        <end position="335"/>
    </location>
</feature>
<accession>A0A830H866</accession>